<keyword evidence="2 10" id="KW-0813">Transport</keyword>
<evidence type="ECO:0000313" key="15">
    <source>
        <dbReference type="EMBL" id="URW76692.1"/>
    </source>
</evidence>
<evidence type="ECO:0000256" key="12">
    <source>
        <dbReference type="SAM" id="SignalP"/>
    </source>
</evidence>
<evidence type="ECO:0000256" key="6">
    <source>
        <dbReference type="ARBA" id="ARBA00023065"/>
    </source>
</evidence>
<dbReference type="RefSeq" id="WP_250754326.1">
    <property type="nucleotide sequence ID" value="NZ_CP098401.1"/>
</dbReference>
<dbReference type="InterPro" id="IPR036942">
    <property type="entry name" value="Beta-barrel_TonB_sf"/>
</dbReference>
<dbReference type="Gene3D" id="2.40.170.20">
    <property type="entry name" value="TonB-dependent receptor, beta-barrel domain"/>
    <property type="match status" value="1"/>
</dbReference>
<name>A0ABY4TYR8_9SPHN</name>
<sequence length="628" mass="67002">MKATYLLLAPGLIAAATPALAQTETRADPIVVTANRDARPIDEVGQSVTVIDAEEIAARQSQAVIDLLRTVPGVGATRAGGLGTAASVNIRGADPQQTLLLVDGVKLDDPASPSGGFDFGNLLVGNIDRIEVVRGSQSVIWGSRAIGGVVNVITREAGEQPELRASAEYGWRDTANAVANASGKFGPVSASIGGQYLRTDGFSAFDQRLGGRERDGYRQYGANGKVAVAIGDALTVEARGRFADGRVDLDGFAPPTYAFGDTGDYSTTRELSGYGGVRLKLFDGKFLNRAGVAYSRIDRTNRDATDFATFDSRGLNRRFEYQGTVDLDYVAAVFGAESELSTFRADSFGTLLGARNTIDSFYGEVTVKPVAGVALTGGVRNDDHSRFGSATTFAVNGTASPNGGATRLRASYGEGFGSPSLYQLFGDYGNTTLVPERSKSWDAGVVQRVLGEAVEVGATYFHRDTENQIDFVSCFGVVGGICTNRPFGTYDNVRSTRAEGVEAVLTLRPVAPMKVAFAYTYLDARNRLTGRELARRPRESVSMVADYAWAFGLSAGATIAHVGDSFDDPANARRLDGYVLVDLRAAFPVTRNIELYGRVENLFDEAYETVFQYGTAGRAAYAGVRLKL</sequence>
<dbReference type="InterPro" id="IPR012910">
    <property type="entry name" value="Plug_dom"/>
</dbReference>
<comment type="similarity">
    <text evidence="10 11">Belongs to the TonB-dependent receptor family.</text>
</comment>
<evidence type="ECO:0000256" key="8">
    <source>
        <dbReference type="ARBA" id="ARBA00023136"/>
    </source>
</evidence>
<dbReference type="PANTHER" id="PTHR30069:SF53">
    <property type="entry name" value="COLICIN I RECEPTOR-RELATED"/>
    <property type="match status" value="1"/>
</dbReference>
<feature type="signal peptide" evidence="12">
    <location>
        <begin position="1"/>
        <end position="21"/>
    </location>
</feature>
<reference evidence="15" key="1">
    <citation type="submission" date="2022-05" db="EMBL/GenBank/DDBJ databases">
        <title>Sphingomonas sp. strain RMG20 Genome sequencing and assembly.</title>
        <authorList>
            <person name="Kim I."/>
        </authorList>
    </citation>
    <scope>NUCLEOTIDE SEQUENCE</scope>
    <source>
        <strain evidence="15">RMG20</strain>
    </source>
</reference>
<evidence type="ECO:0000256" key="2">
    <source>
        <dbReference type="ARBA" id="ARBA00022448"/>
    </source>
</evidence>
<keyword evidence="6" id="KW-0406">Ion transport</keyword>
<evidence type="ECO:0000313" key="16">
    <source>
        <dbReference type="Proteomes" id="UP001055580"/>
    </source>
</evidence>
<dbReference type="SUPFAM" id="SSF56935">
    <property type="entry name" value="Porins"/>
    <property type="match status" value="1"/>
</dbReference>
<evidence type="ECO:0000259" key="14">
    <source>
        <dbReference type="Pfam" id="PF07715"/>
    </source>
</evidence>
<evidence type="ECO:0000256" key="4">
    <source>
        <dbReference type="ARBA" id="ARBA00022692"/>
    </source>
</evidence>
<protein>
    <submittedName>
        <fullName evidence="15">TonB-dependent receptor</fullName>
    </submittedName>
</protein>
<dbReference type="InterPro" id="IPR037066">
    <property type="entry name" value="Plug_dom_sf"/>
</dbReference>
<keyword evidence="9 10" id="KW-0998">Cell outer membrane</keyword>
<evidence type="ECO:0000256" key="3">
    <source>
        <dbReference type="ARBA" id="ARBA00022452"/>
    </source>
</evidence>
<gene>
    <name evidence="15" type="ORF">M9980_05650</name>
</gene>
<keyword evidence="7 11" id="KW-0798">TonB box</keyword>
<feature type="chain" id="PRO_5046879584" evidence="12">
    <location>
        <begin position="22"/>
        <end position="628"/>
    </location>
</feature>
<evidence type="ECO:0000256" key="10">
    <source>
        <dbReference type="PROSITE-ProRule" id="PRU01360"/>
    </source>
</evidence>
<comment type="subcellular location">
    <subcellularLocation>
        <location evidence="1 10">Cell outer membrane</location>
        <topology evidence="1 10">Multi-pass membrane protein</topology>
    </subcellularLocation>
</comment>
<evidence type="ECO:0000256" key="11">
    <source>
        <dbReference type="RuleBase" id="RU003357"/>
    </source>
</evidence>
<proteinExistence type="inferred from homology"/>
<evidence type="ECO:0000256" key="7">
    <source>
        <dbReference type="ARBA" id="ARBA00023077"/>
    </source>
</evidence>
<dbReference type="Gene3D" id="2.170.130.10">
    <property type="entry name" value="TonB-dependent receptor, plug domain"/>
    <property type="match status" value="1"/>
</dbReference>
<keyword evidence="8 10" id="KW-0472">Membrane</keyword>
<dbReference type="InterPro" id="IPR039426">
    <property type="entry name" value="TonB-dep_rcpt-like"/>
</dbReference>
<dbReference type="PROSITE" id="PS52016">
    <property type="entry name" value="TONB_DEPENDENT_REC_3"/>
    <property type="match status" value="1"/>
</dbReference>
<dbReference type="Proteomes" id="UP001055580">
    <property type="component" value="Chromosome"/>
</dbReference>
<evidence type="ECO:0000256" key="5">
    <source>
        <dbReference type="ARBA" id="ARBA00022729"/>
    </source>
</evidence>
<keyword evidence="15" id="KW-0675">Receptor</keyword>
<feature type="domain" description="TonB-dependent receptor-like beta-barrel" evidence="13">
    <location>
        <begin position="265"/>
        <end position="602"/>
    </location>
</feature>
<evidence type="ECO:0000256" key="9">
    <source>
        <dbReference type="ARBA" id="ARBA00023237"/>
    </source>
</evidence>
<keyword evidence="4 10" id="KW-0812">Transmembrane</keyword>
<evidence type="ECO:0000259" key="13">
    <source>
        <dbReference type="Pfam" id="PF00593"/>
    </source>
</evidence>
<keyword evidence="5 12" id="KW-0732">Signal</keyword>
<dbReference type="Pfam" id="PF07715">
    <property type="entry name" value="Plug"/>
    <property type="match status" value="1"/>
</dbReference>
<dbReference type="InterPro" id="IPR000531">
    <property type="entry name" value="Beta-barrel_TonB"/>
</dbReference>
<organism evidence="15 16">
    <name type="scientific">Sphingomonas donggukensis</name>
    <dbReference type="NCBI Taxonomy" id="2949093"/>
    <lineage>
        <taxon>Bacteria</taxon>
        <taxon>Pseudomonadati</taxon>
        <taxon>Pseudomonadota</taxon>
        <taxon>Alphaproteobacteria</taxon>
        <taxon>Sphingomonadales</taxon>
        <taxon>Sphingomonadaceae</taxon>
        <taxon>Sphingomonas</taxon>
    </lineage>
</organism>
<feature type="domain" description="TonB-dependent receptor plug" evidence="14">
    <location>
        <begin position="42"/>
        <end position="149"/>
    </location>
</feature>
<keyword evidence="16" id="KW-1185">Reference proteome</keyword>
<evidence type="ECO:0000256" key="1">
    <source>
        <dbReference type="ARBA" id="ARBA00004571"/>
    </source>
</evidence>
<dbReference type="PANTHER" id="PTHR30069">
    <property type="entry name" value="TONB-DEPENDENT OUTER MEMBRANE RECEPTOR"/>
    <property type="match status" value="1"/>
</dbReference>
<dbReference type="Pfam" id="PF00593">
    <property type="entry name" value="TonB_dep_Rec_b-barrel"/>
    <property type="match status" value="1"/>
</dbReference>
<accession>A0ABY4TYR8</accession>
<keyword evidence="3 10" id="KW-1134">Transmembrane beta strand</keyword>
<dbReference type="CDD" id="cd01347">
    <property type="entry name" value="ligand_gated_channel"/>
    <property type="match status" value="1"/>
</dbReference>
<dbReference type="EMBL" id="CP098401">
    <property type="protein sequence ID" value="URW76692.1"/>
    <property type="molecule type" value="Genomic_DNA"/>
</dbReference>